<reference evidence="1 2" key="1">
    <citation type="submission" date="2018-06" db="EMBL/GenBank/DDBJ databases">
        <authorList>
            <consortium name="Pathogen Informatics"/>
            <person name="Doyle S."/>
        </authorList>
    </citation>
    <scope>NUCLEOTIDE SEQUENCE [LARGE SCALE GENOMIC DNA]</scope>
    <source>
        <strain evidence="1 2">NCTC12722</strain>
    </source>
</reference>
<dbReference type="EMBL" id="UIGB01000001">
    <property type="protein sequence ID" value="SUU83398.1"/>
    <property type="molecule type" value="Genomic_DNA"/>
</dbReference>
<dbReference type="AlphaFoldDB" id="A0A380W338"/>
<organism evidence="1 2">
    <name type="scientific">Afipia felis</name>
    <name type="common">Cat scratch disease bacillus</name>
    <dbReference type="NCBI Taxonomy" id="1035"/>
    <lineage>
        <taxon>Bacteria</taxon>
        <taxon>Pseudomonadati</taxon>
        <taxon>Pseudomonadota</taxon>
        <taxon>Alphaproteobacteria</taxon>
        <taxon>Hyphomicrobiales</taxon>
        <taxon>Nitrobacteraceae</taxon>
        <taxon>Afipia</taxon>
    </lineage>
</organism>
<evidence type="ECO:0000313" key="2">
    <source>
        <dbReference type="Proteomes" id="UP000254343"/>
    </source>
</evidence>
<gene>
    <name evidence="1" type="ORF">NCTC12722_00563</name>
</gene>
<evidence type="ECO:0000313" key="1">
    <source>
        <dbReference type="EMBL" id="SUU83398.1"/>
    </source>
</evidence>
<dbReference type="Pfam" id="PF11294">
    <property type="entry name" value="DUF3095"/>
    <property type="match status" value="1"/>
</dbReference>
<sequence length="389" mass="41957">MSPGAKRMNRDNDAAFYSGIPTFDDFGRLMEPSLYRALPGGWLIGTADIVRSTDAIANRRYKAVNMAGAAVIAAMTNAMGNRSFPFVFGGDGASFAVDAASREIAAEALATTAAWVEEALDLTMRVALIPIEAIRAEGFDVRVARYAPSPHVSYAMFDGGGLKWADTAMKRGVFALAKAPRGTHPDLTGLSCHFSEIMSARGIMLSFLVVPHGEDKAAFRAVIERMLALVEMSPEGGRPIPLQGPPRHWPSPGADYVARAWRRGPLWWRRGVVSLGALWLYAMTHSPVRIGRYAMQTYLRQVVDNSDFRKYDDGLRMVIDCTVQTAGAIEALLSHAAAAGTVRYGLHRQDAALMTCFTLAAMGPGHFHFVDGARGGYASAAAALKAAMN</sequence>
<name>A0A380W338_AFIFE</name>
<proteinExistence type="predicted"/>
<dbReference type="Proteomes" id="UP000254343">
    <property type="component" value="Unassembled WGS sequence"/>
</dbReference>
<protein>
    <submittedName>
        <fullName evidence="1">Protein of uncharacterized function (DUF3095)</fullName>
    </submittedName>
</protein>
<accession>A0A380W338</accession>
<dbReference type="InterPro" id="IPR021445">
    <property type="entry name" value="DUF3095"/>
</dbReference>